<keyword evidence="6 13" id="KW-0032">Aminotransferase</keyword>
<organism evidence="13 14">
    <name type="scientific">Neobacillus bataviensis</name>
    <dbReference type="NCBI Taxonomy" id="220685"/>
    <lineage>
        <taxon>Bacteria</taxon>
        <taxon>Bacillati</taxon>
        <taxon>Bacillota</taxon>
        <taxon>Bacilli</taxon>
        <taxon>Bacillales</taxon>
        <taxon>Bacillaceae</taxon>
        <taxon>Neobacillus</taxon>
    </lineage>
</organism>
<sequence length="281" mass="31635">MNILLNNKIVPRESFTVDLEDRGFQFGDGIYEVIQIYDGVFFEWEAHLERLVRSAKELMLPLPAAINTLYQNLQLLVKDSKVTNGTVYIQVTRGTAPRFHAFPQKTEPTLVAYVREMERPLEQMRSGIKVVTAEDIRWLRVDIKSLNLLGNVLAKQKAVEQGGAEAILIRDGIVTEGSSSNLFSIKGKQCFTHPANHLILNGITRQVVLRLLKNTDLILQETPFTFDELLEMDEVFITNTGQEICPVIQVDEYKIGKGTPGVYTRLLQSAFEALLGSVISI</sequence>
<evidence type="ECO:0000256" key="1">
    <source>
        <dbReference type="ARBA" id="ARBA00001933"/>
    </source>
</evidence>
<dbReference type="InterPro" id="IPR036038">
    <property type="entry name" value="Aminotransferase-like"/>
</dbReference>
<dbReference type="GO" id="GO:0005829">
    <property type="term" value="C:cytosol"/>
    <property type="evidence" value="ECO:0007669"/>
    <property type="project" value="TreeGrafter"/>
</dbReference>
<dbReference type="NCBIfam" id="TIGR01121">
    <property type="entry name" value="D_amino_aminoT"/>
    <property type="match status" value="1"/>
</dbReference>
<evidence type="ECO:0000313" key="13">
    <source>
        <dbReference type="EMBL" id="TWE01846.1"/>
    </source>
</evidence>
<keyword evidence="14" id="KW-1185">Reference proteome</keyword>
<evidence type="ECO:0000256" key="2">
    <source>
        <dbReference type="ARBA" id="ARBA00009320"/>
    </source>
</evidence>
<evidence type="ECO:0000313" key="14">
    <source>
        <dbReference type="Proteomes" id="UP000319671"/>
    </source>
</evidence>
<comment type="similarity">
    <text evidence="2">Belongs to the class-IV pyridoxal-phosphate-dependent aminotransferase family.</text>
</comment>
<gene>
    <name evidence="13" type="ORF">FB550_105215</name>
</gene>
<dbReference type="GO" id="GO:0046416">
    <property type="term" value="P:D-amino acid metabolic process"/>
    <property type="evidence" value="ECO:0007669"/>
    <property type="project" value="InterPro"/>
</dbReference>
<dbReference type="SUPFAM" id="SSF56752">
    <property type="entry name" value="D-aminoacid aminotransferase-like PLP-dependent enzymes"/>
    <property type="match status" value="1"/>
</dbReference>
<reference evidence="13 14" key="1">
    <citation type="submission" date="2019-06" db="EMBL/GenBank/DDBJ databases">
        <title>Sorghum-associated microbial communities from plants grown in Nebraska, USA.</title>
        <authorList>
            <person name="Schachtman D."/>
        </authorList>
    </citation>
    <scope>NUCLEOTIDE SEQUENCE [LARGE SCALE GENOMIC DNA]</scope>
    <source>
        <strain evidence="13 14">2482</strain>
    </source>
</reference>
<evidence type="ECO:0000256" key="3">
    <source>
        <dbReference type="ARBA" id="ARBA00011738"/>
    </source>
</evidence>
<keyword evidence="8" id="KW-0663">Pyridoxal phosphate</keyword>
<dbReference type="GO" id="GO:0030170">
    <property type="term" value="F:pyridoxal phosphate binding"/>
    <property type="evidence" value="ECO:0007669"/>
    <property type="project" value="InterPro"/>
</dbReference>
<keyword evidence="7 13" id="KW-0808">Transferase</keyword>
<comment type="cofactor">
    <cofactor evidence="1">
        <name>pyridoxal 5'-phosphate</name>
        <dbReference type="ChEBI" id="CHEBI:597326"/>
    </cofactor>
</comment>
<dbReference type="InterPro" id="IPR001544">
    <property type="entry name" value="Aminotrans_IV"/>
</dbReference>
<dbReference type="Pfam" id="PF01063">
    <property type="entry name" value="Aminotran_4"/>
    <property type="match status" value="1"/>
</dbReference>
<dbReference type="AlphaFoldDB" id="A0A561DEM2"/>
<dbReference type="Proteomes" id="UP000319671">
    <property type="component" value="Unassembled WGS sequence"/>
</dbReference>
<dbReference type="EMBL" id="VIVN01000005">
    <property type="protein sequence ID" value="TWE01846.1"/>
    <property type="molecule type" value="Genomic_DNA"/>
</dbReference>
<dbReference type="InterPro" id="IPR050571">
    <property type="entry name" value="Class-IV_PLP-Dep_Aminotrnsfr"/>
</dbReference>
<dbReference type="PANTHER" id="PTHR42743">
    <property type="entry name" value="AMINO-ACID AMINOTRANSFERASE"/>
    <property type="match status" value="1"/>
</dbReference>
<protein>
    <recommendedName>
        <fullName evidence="5">D-alanine aminotransferase</fullName>
        <ecNumber evidence="4">2.6.1.21</ecNumber>
    </recommendedName>
    <alternativeName>
        <fullName evidence="11">D-amino acid aminotransferase</fullName>
    </alternativeName>
    <alternativeName>
        <fullName evidence="9">D-amino acid transaminase</fullName>
    </alternativeName>
    <alternativeName>
        <fullName evidence="10">D-aspartate aminotransferase</fullName>
    </alternativeName>
</protein>
<dbReference type="PANTHER" id="PTHR42743:SF10">
    <property type="entry name" value="D-ALANINE AMINOTRANSFERASE"/>
    <property type="match status" value="1"/>
</dbReference>
<comment type="subunit">
    <text evidence="3">Homodimer.</text>
</comment>
<dbReference type="GO" id="GO:0047810">
    <property type="term" value="F:D-alanine-2-oxoglutarate aminotransferase activity"/>
    <property type="evidence" value="ECO:0007669"/>
    <property type="project" value="UniProtKB-EC"/>
</dbReference>
<evidence type="ECO:0000256" key="5">
    <source>
        <dbReference type="ARBA" id="ARBA00021779"/>
    </source>
</evidence>
<proteinExistence type="inferred from homology"/>
<evidence type="ECO:0000256" key="4">
    <source>
        <dbReference type="ARBA" id="ARBA00012874"/>
    </source>
</evidence>
<name>A0A561DEM2_9BACI</name>
<dbReference type="EC" id="2.6.1.21" evidence="4"/>
<dbReference type="Gene3D" id="3.30.470.10">
    <property type="match status" value="1"/>
</dbReference>
<dbReference type="InterPro" id="IPR005784">
    <property type="entry name" value="D_amino_transT"/>
</dbReference>
<dbReference type="RefSeq" id="WP_144565229.1">
    <property type="nucleotide sequence ID" value="NZ_VIVN01000005.1"/>
</dbReference>
<evidence type="ECO:0000256" key="11">
    <source>
        <dbReference type="ARBA" id="ARBA00033391"/>
    </source>
</evidence>
<dbReference type="FunFam" id="3.20.10.10:FF:000002">
    <property type="entry name" value="D-alanine aminotransferase"/>
    <property type="match status" value="1"/>
</dbReference>
<evidence type="ECO:0000256" key="8">
    <source>
        <dbReference type="ARBA" id="ARBA00022898"/>
    </source>
</evidence>
<evidence type="ECO:0000256" key="6">
    <source>
        <dbReference type="ARBA" id="ARBA00022576"/>
    </source>
</evidence>
<evidence type="ECO:0000256" key="9">
    <source>
        <dbReference type="ARBA" id="ARBA00030138"/>
    </source>
</evidence>
<dbReference type="InterPro" id="IPR043132">
    <property type="entry name" value="BCAT-like_C"/>
</dbReference>
<evidence type="ECO:0000256" key="12">
    <source>
        <dbReference type="ARBA" id="ARBA00047911"/>
    </source>
</evidence>
<dbReference type="GO" id="GO:0008652">
    <property type="term" value="P:amino acid biosynthetic process"/>
    <property type="evidence" value="ECO:0007669"/>
    <property type="project" value="UniProtKB-ARBA"/>
</dbReference>
<dbReference type="CDD" id="cd01558">
    <property type="entry name" value="D-AAT_like"/>
    <property type="match status" value="1"/>
</dbReference>
<dbReference type="GO" id="GO:0046394">
    <property type="term" value="P:carboxylic acid biosynthetic process"/>
    <property type="evidence" value="ECO:0007669"/>
    <property type="project" value="UniProtKB-ARBA"/>
</dbReference>
<accession>A0A561DEM2</accession>
<dbReference type="Gene3D" id="3.20.10.10">
    <property type="entry name" value="D-amino Acid Aminotransferase, subunit A, domain 2"/>
    <property type="match status" value="1"/>
</dbReference>
<comment type="catalytic activity">
    <reaction evidence="12">
        <text>D-alanine + 2-oxoglutarate = D-glutamate + pyruvate</text>
        <dbReference type="Rhea" id="RHEA:15869"/>
        <dbReference type="ChEBI" id="CHEBI:15361"/>
        <dbReference type="ChEBI" id="CHEBI:16810"/>
        <dbReference type="ChEBI" id="CHEBI:29986"/>
        <dbReference type="ChEBI" id="CHEBI:57416"/>
        <dbReference type="EC" id="2.6.1.21"/>
    </reaction>
</comment>
<evidence type="ECO:0000256" key="10">
    <source>
        <dbReference type="ARBA" id="ARBA00033316"/>
    </source>
</evidence>
<comment type="caution">
    <text evidence="13">The sequence shown here is derived from an EMBL/GenBank/DDBJ whole genome shotgun (WGS) entry which is preliminary data.</text>
</comment>
<dbReference type="InterPro" id="IPR043131">
    <property type="entry name" value="BCAT-like_N"/>
</dbReference>
<evidence type="ECO:0000256" key="7">
    <source>
        <dbReference type="ARBA" id="ARBA00022679"/>
    </source>
</evidence>